<dbReference type="PANTHER" id="PTHR12428">
    <property type="entry name" value="OXA1"/>
    <property type="match status" value="1"/>
</dbReference>
<evidence type="ECO:0000256" key="10">
    <source>
        <dbReference type="ARBA" id="ARBA00023186"/>
    </source>
</evidence>
<keyword evidence="8 13" id="KW-1133">Transmembrane helix</keyword>
<dbReference type="CDD" id="cd20070">
    <property type="entry name" value="5TM_YidC_Alb3"/>
    <property type="match status" value="1"/>
</dbReference>
<keyword evidence="4 13" id="KW-0813">Transport</keyword>
<evidence type="ECO:0000313" key="17">
    <source>
        <dbReference type="EMBL" id="CVK16510.1"/>
    </source>
</evidence>
<dbReference type="NCBIfam" id="TIGR03592">
    <property type="entry name" value="yidC_oxa1_cterm"/>
    <property type="match status" value="1"/>
</dbReference>
<evidence type="ECO:0000256" key="14">
    <source>
        <dbReference type="SAM" id="MobiDB-lite"/>
    </source>
</evidence>
<dbReference type="EMBL" id="FCOR01000008">
    <property type="protein sequence ID" value="CVK16510.1"/>
    <property type="molecule type" value="Genomic_DNA"/>
</dbReference>
<dbReference type="HAMAP" id="MF_01810">
    <property type="entry name" value="YidC_type1"/>
    <property type="match status" value="1"/>
</dbReference>
<evidence type="ECO:0000256" key="1">
    <source>
        <dbReference type="ARBA" id="ARBA00004429"/>
    </source>
</evidence>
<dbReference type="InterPro" id="IPR028053">
    <property type="entry name" value="Membr_insert_YidC_N"/>
</dbReference>
<dbReference type="RefSeq" id="WP_055425703.1">
    <property type="nucleotide sequence ID" value="NZ_FCOR01000008.1"/>
</dbReference>
<evidence type="ECO:0000256" key="9">
    <source>
        <dbReference type="ARBA" id="ARBA00023136"/>
    </source>
</evidence>
<evidence type="ECO:0000256" key="11">
    <source>
        <dbReference type="ARBA" id="ARBA00033245"/>
    </source>
</evidence>
<feature type="transmembrane region" description="Helical" evidence="13">
    <location>
        <begin position="543"/>
        <end position="562"/>
    </location>
</feature>
<evidence type="ECO:0000259" key="16">
    <source>
        <dbReference type="Pfam" id="PF14849"/>
    </source>
</evidence>
<feature type="transmembrane region" description="Helical" evidence="13">
    <location>
        <begin position="419"/>
        <end position="441"/>
    </location>
</feature>
<dbReference type="PRINTS" id="PR00701">
    <property type="entry name" value="60KDINNERMP"/>
</dbReference>
<feature type="domain" description="Membrane insertase YidC N-terminal" evidence="16">
    <location>
        <begin position="77"/>
        <end position="340"/>
    </location>
</feature>
<evidence type="ECO:0000256" key="7">
    <source>
        <dbReference type="ARBA" id="ARBA00022927"/>
    </source>
</evidence>
<dbReference type="GO" id="GO:0051205">
    <property type="term" value="P:protein insertion into membrane"/>
    <property type="evidence" value="ECO:0007669"/>
    <property type="project" value="TreeGrafter"/>
</dbReference>
<feature type="region of interest" description="Disordered" evidence="14">
    <location>
        <begin position="572"/>
        <end position="617"/>
    </location>
</feature>
<dbReference type="InterPro" id="IPR001708">
    <property type="entry name" value="YidC/ALB3/OXA1/COX18"/>
</dbReference>
<evidence type="ECO:0000256" key="3">
    <source>
        <dbReference type="ARBA" id="ARBA00015325"/>
    </source>
</evidence>
<feature type="transmembrane region" description="Helical" evidence="13">
    <location>
        <begin position="353"/>
        <end position="377"/>
    </location>
</feature>
<dbReference type="GO" id="GO:0005886">
    <property type="term" value="C:plasma membrane"/>
    <property type="evidence" value="ECO:0007669"/>
    <property type="project" value="UniProtKB-SubCell"/>
</dbReference>
<protein>
    <recommendedName>
        <fullName evidence="3 13">Membrane protein insertase YidC</fullName>
    </recommendedName>
    <alternativeName>
        <fullName evidence="12 13">Foldase YidC</fullName>
    </alternativeName>
    <alternativeName>
        <fullName evidence="11 13">Membrane integrase YidC</fullName>
    </alternativeName>
    <alternativeName>
        <fullName evidence="13">Membrane protein YidC</fullName>
    </alternativeName>
</protein>
<evidence type="ECO:0000259" key="15">
    <source>
        <dbReference type="Pfam" id="PF02096"/>
    </source>
</evidence>
<feature type="transmembrane region" description="Helical" evidence="13">
    <location>
        <begin position="327"/>
        <end position="347"/>
    </location>
</feature>
<dbReference type="Pfam" id="PF02096">
    <property type="entry name" value="60KD_IMP"/>
    <property type="match status" value="1"/>
</dbReference>
<evidence type="ECO:0000256" key="6">
    <source>
        <dbReference type="ARBA" id="ARBA00022692"/>
    </source>
</evidence>
<dbReference type="InterPro" id="IPR028055">
    <property type="entry name" value="YidC/Oxa/ALB_C"/>
</dbReference>
<dbReference type="AlphaFoldDB" id="A0A0X3AQ36"/>
<evidence type="ECO:0000256" key="13">
    <source>
        <dbReference type="HAMAP-Rule" id="MF_01810"/>
    </source>
</evidence>
<dbReference type="Pfam" id="PF14849">
    <property type="entry name" value="YidC_periplas"/>
    <property type="match status" value="1"/>
</dbReference>
<feature type="transmembrane region" description="Helical" evidence="13">
    <location>
        <begin position="520"/>
        <end position="537"/>
    </location>
</feature>
<keyword evidence="5 13" id="KW-1003">Cell membrane</keyword>
<keyword evidence="9 13" id="KW-0472">Membrane</keyword>
<keyword evidence="18" id="KW-1185">Reference proteome</keyword>
<dbReference type="PANTHER" id="PTHR12428:SF65">
    <property type="entry name" value="CYTOCHROME C OXIDASE ASSEMBLY PROTEIN COX18, MITOCHONDRIAL"/>
    <property type="match status" value="1"/>
</dbReference>
<evidence type="ECO:0000313" key="18">
    <source>
        <dbReference type="Proteomes" id="UP000182761"/>
    </source>
</evidence>
<dbReference type="STRING" id="1586267.GCA_001418685_01369"/>
<accession>A0A0X3AQ36</accession>
<dbReference type="OrthoDB" id="9780552at2"/>
<evidence type="ECO:0000256" key="12">
    <source>
        <dbReference type="ARBA" id="ARBA00033342"/>
    </source>
</evidence>
<evidence type="ECO:0000256" key="5">
    <source>
        <dbReference type="ARBA" id="ARBA00022475"/>
    </source>
</evidence>
<dbReference type="InterPro" id="IPR038221">
    <property type="entry name" value="YidC_periplasmic_sf"/>
</dbReference>
<sequence>MQQESKFDKNQLIGFILIGIILIGFLVYSNNQQKKAIDEAQKSEQNQIKTEETFQAINNKPRPVKLDSLAQAKIELLTFSNDEIDVKVSTQGAQLREVRLKKWTAYDKDTSLHKKALYLVNEYNTDFNISFKNKDGKIINTRDLIFTPSTEGNITAFTANLEDNSFIQFRYTLKGKYSLDFQVVSKGLSKITTQQDATLYWNHNAIALEKGKSQETTYTEFRYSLNDYSQTDYDTNGFTEDKDKIDWISVKQQFFSTILEAQNGFYKSKGTQEAERDNPNYLKNFTFTSIVPIQQGEINQKYTWNFLPLDYDLLKSYKADNGDSKQFSYNIPFGWMKWLCIFYLWIYEFLSKFGIAAGWIIFLMTIVVKLVTSPIMYKQYIQGAKMRILKPEIDELNEKHKNSDPIKKQQATMDLYRKVGVNPLAGCLPALIQIPIFYSLFRFFPNNIALRGQSFLWADDLTAYDSIYEWATHIPILSSIYGNHISLFTILYCLVLLIYTKMSTSTMQAPTQEGMPDMRFMMYIMPVMFIFWLNSYASGLSWYYLVSNAINILLILLIKNFMINEEKLHAKMQEHKTKPGKKKSKWQQKMQSMLEQAQEQQKQIQEQKLNQNKNKKK</sequence>
<dbReference type="InterPro" id="IPR019998">
    <property type="entry name" value="Membr_insert_YidC"/>
</dbReference>
<reference evidence="17 18" key="1">
    <citation type="submission" date="2016-01" db="EMBL/GenBank/DDBJ databases">
        <authorList>
            <person name="McClelland M."/>
            <person name="Jain A."/>
            <person name="Saraogi P."/>
            <person name="Mendelson R."/>
            <person name="Westerman R."/>
            <person name="SanMiguel P."/>
            <person name="Csonka L."/>
        </authorList>
    </citation>
    <scope>NUCLEOTIDE SEQUENCE [LARGE SCALE GENOMIC DNA]</scope>
    <source>
        <strain evidence="17 18">R-53146</strain>
    </source>
</reference>
<feature type="compositionally biased region" description="Low complexity" evidence="14">
    <location>
        <begin position="587"/>
        <end position="617"/>
    </location>
</feature>
<dbReference type="GO" id="GO:0015031">
    <property type="term" value="P:protein transport"/>
    <property type="evidence" value="ECO:0007669"/>
    <property type="project" value="UniProtKB-KW"/>
</dbReference>
<dbReference type="InterPro" id="IPR047196">
    <property type="entry name" value="YidC_ALB_C"/>
</dbReference>
<evidence type="ECO:0000256" key="4">
    <source>
        <dbReference type="ARBA" id="ARBA00022448"/>
    </source>
</evidence>
<organism evidence="17 18">
    <name type="scientific">Apibacter mensalis</name>
    <dbReference type="NCBI Taxonomy" id="1586267"/>
    <lineage>
        <taxon>Bacteria</taxon>
        <taxon>Pseudomonadati</taxon>
        <taxon>Bacteroidota</taxon>
        <taxon>Flavobacteriia</taxon>
        <taxon>Flavobacteriales</taxon>
        <taxon>Weeksellaceae</taxon>
        <taxon>Apibacter</taxon>
    </lineage>
</organism>
<dbReference type="CDD" id="cd19961">
    <property type="entry name" value="EcYidC-like_peri"/>
    <property type="match status" value="1"/>
</dbReference>
<comment type="similarity">
    <text evidence="2 13">Belongs to the OXA1/ALB3/YidC family. Type 1 subfamily.</text>
</comment>
<dbReference type="Gene3D" id="2.70.98.90">
    <property type="match status" value="1"/>
</dbReference>
<name>A0A0X3AQ36_9FLAO</name>
<dbReference type="NCBIfam" id="NF002356">
    <property type="entry name" value="PRK01318.2-3"/>
    <property type="match status" value="1"/>
</dbReference>
<comment type="function">
    <text evidence="13">Required for the insertion and/or proper folding and/or complex formation of integral membrane proteins into the membrane. Involved in integration of membrane proteins that insert both dependently and independently of the Sec translocase complex, as well as at least some lipoproteins. Aids folding of multispanning membrane proteins.</text>
</comment>
<dbReference type="Proteomes" id="UP000182761">
    <property type="component" value="Unassembled WGS sequence"/>
</dbReference>
<comment type="subunit">
    <text evidence="13">Interacts with the Sec translocase complex via SecD. Specifically interacts with transmembrane segments of nascent integral membrane proteins during membrane integration.</text>
</comment>
<feature type="transmembrane region" description="Helical" evidence="13">
    <location>
        <begin position="480"/>
        <end position="499"/>
    </location>
</feature>
<keyword evidence="7 13" id="KW-0653">Protein transport</keyword>
<keyword evidence="6 13" id="KW-0812">Transmembrane</keyword>
<feature type="transmembrane region" description="Helical" evidence="13">
    <location>
        <begin position="12"/>
        <end position="28"/>
    </location>
</feature>
<evidence type="ECO:0000256" key="2">
    <source>
        <dbReference type="ARBA" id="ARBA00010527"/>
    </source>
</evidence>
<gene>
    <name evidence="13" type="primary">yidC</name>
    <name evidence="17" type="ORF">Ga0061079_1089</name>
</gene>
<keyword evidence="10 13" id="KW-0143">Chaperone</keyword>
<proteinExistence type="inferred from homology"/>
<dbReference type="NCBIfam" id="TIGR03593">
    <property type="entry name" value="yidC_nterm"/>
    <property type="match status" value="1"/>
</dbReference>
<comment type="subcellular location">
    <subcellularLocation>
        <location evidence="1">Cell inner membrane</location>
        <topology evidence="1">Multi-pass membrane protein</topology>
    </subcellularLocation>
    <subcellularLocation>
        <location evidence="13">Cell membrane</location>
        <topology evidence="13">Multi-pass membrane protein</topology>
    </subcellularLocation>
</comment>
<feature type="domain" description="Membrane insertase YidC/Oxa/ALB C-terminal" evidence="15">
    <location>
        <begin position="358"/>
        <end position="559"/>
    </location>
</feature>
<dbReference type="GO" id="GO:0032977">
    <property type="term" value="F:membrane insertase activity"/>
    <property type="evidence" value="ECO:0007669"/>
    <property type="project" value="InterPro"/>
</dbReference>
<evidence type="ECO:0000256" key="8">
    <source>
        <dbReference type="ARBA" id="ARBA00022989"/>
    </source>
</evidence>